<protein>
    <submittedName>
        <fullName evidence="3">Response regulator receiver domain-containing protein</fullName>
    </submittedName>
</protein>
<dbReference type="PANTHER" id="PTHR44520">
    <property type="entry name" value="RESPONSE REGULATOR RCP1-RELATED"/>
    <property type="match status" value="1"/>
</dbReference>
<gene>
    <name evidence="3" type="ORF">CLV58_11186</name>
</gene>
<dbReference type="GO" id="GO:0000160">
    <property type="term" value="P:phosphorelay signal transduction system"/>
    <property type="evidence" value="ECO:0007669"/>
    <property type="project" value="InterPro"/>
</dbReference>
<dbReference type="InterPro" id="IPR052893">
    <property type="entry name" value="TCS_response_regulator"/>
</dbReference>
<dbReference type="Gene3D" id="3.40.50.2300">
    <property type="match status" value="1"/>
</dbReference>
<dbReference type="Pfam" id="PF00072">
    <property type="entry name" value="Response_reg"/>
    <property type="match status" value="1"/>
</dbReference>
<sequence length="143" mass="16209">MDTQILILLVDDEPPVIDMIQRIGRQHFSEAEFISASSPEAALTYLDDSSLPRPQLILLDIDLHAPIDGFDLLAQIQQHRYAIGIPVIMFTVSASEPDITRAYENGAVAYTRKPDSLADWVHYVQMLRDYWFRTAVLPRTGQP</sequence>
<keyword evidence="4" id="KW-1185">Reference proteome</keyword>
<dbReference type="OrthoDB" id="963430at2"/>
<evidence type="ECO:0000313" key="4">
    <source>
        <dbReference type="Proteomes" id="UP000238375"/>
    </source>
</evidence>
<accession>A0A2T0SUH1</accession>
<dbReference type="EMBL" id="PVTE01000011">
    <property type="protein sequence ID" value="PRY37048.1"/>
    <property type="molecule type" value="Genomic_DNA"/>
</dbReference>
<dbReference type="RefSeq" id="WP_106138528.1">
    <property type="nucleotide sequence ID" value="NZ_PVTE01000011.1"/>
</dbReference>
<name>A0A2T0SUH1_9BACT</name>
<dbReference type="SMART" id="SM00448">
    <property type="entry name" value="REC"/>
    <property type="match status" value="1"/>
</dbReference>
<dbReference type="InterPro" id="IPR011006">
    <property type="entry name" value="CheY-like_superfamily"/>
</dbReference>
<dbReference type="InterPro" id="IPR001789">
    <property type="entry name" value="Sig_transdc_resp-reg_receiver"/>
</dbReference>
<feature type="domain" description="Response regulatory" evidence="2">
    <location>
        <begin position="6"/>
        <end position="128"/>
    </location>
</feature>
<evidence type="ECO:0000259" key="2">
    <source>
        <dbReference type="PROSITE" id="PS50110"/>
    </source>
</evidence>
<dbReference type="AlphaFoldDB" id="A0A2T0SUH1"/>
<dbReference type="PROSITE" id="PS50110">
    <property type="entry name" value="RESPONSE_REGULATORY"/>
    <property type="match status" value="1"/>
</dbReference>
<reference evidence="3 4" key="1">
    <citation type="submission" date="2018-03" db="EMBL/GenBank/DDBJ databases">
        <title>Genomic Encyclopedia of Archaeal and Bacterial Type Strains, Phase II (KMG-II): from individual species to whole genera.</title>
        <authorList>
            <person name="Goeker M."/>
        </authorList>
    </citation>
    <scope>NUCLEOTIDE SEQUENCE [LARGE SCALE GENOMIC DNA]</scope>
    <source>
        <strain evidence="3 4">DSM 28354</strain>
    </source>
</reference>
<comment type="caution">
    <text evidence="3">The sequence shown here is derived from an EMBL/GenBank/DDBJ whole genome shotgun (WGS) entry which is preliminary data.</text>
</comment>
<evidence type="ECO:0000313" key="3">
    <source>
        <dbReference type="EMBL" id="PRY37048.1"/>
    </source>
</evidence>
<keyword evidence="1" id="KW-0597">Phosphoprotein</keyword>
<feature type="modified residue" description="4-aspartylphosphate" evidence="1">
    <location>
        <position position="60"/>
    </location>
</feature>
<proteinExistence type="predicted"/>
<evidence type="ECO:0000256" key="1">
    <source>
        <dbReference type="PROSITE-ProRule" id="PRU00169"/>
    </source>
</evidence>
<dbReference type="Proteomes" id="UP000238375">
    <property type="component" value="Unassembled WGS sequence"/>
</dbReference>
<dbReference type="SUPFAM" id="SSF52172">
    <property type="entry name" value="CheY-like"/>
    <property type="match status" value="1"/>
</dbReference>
<organism evidence="3 4">
    <name type="scientific">Spirosoma oryzae</name>
    <dbReference type="NCBI Taxonomy" id="1469603"/>
    <lineage>
        <taxon>Bacteria</taxon>
        <taxon>Pseudomonadati</taxon>
        <taxon>Bacteroidota</taxon>
        <taxon>Cytophagia</taxon>
        <taxon>Cytophagales</taxon>
        <taxon>Cytophagaceae</taxon>
        <taxon>Spirosoma</taxon>
    </lineage>
</organism>